<accession>A0A0D0DPA7</accession>
<evidence type="ECO:0000313" key="2">
    <source>
        <dbReference type="Proteomes" id="UP000054538"/>
    </source>
</evidence>
<reference evidence="1 2" key="1">
    <citation type="submission" date="2014-04" db="EMBL/GenBank/DDBJ databases">
        <authorList>
            <consortium name="DOE Joint Genome Institute"/>
            <person name="Kuo A."/>
            <person name="Kohler A."/>
            <person name="Jargeat P."/>
            <person name="Nagy L.G."/>
            <person name="Floudas D."/>
            <person name="Copeland A."/>
            <person name="Barry K.W."/>
            <person name="Cichocki N."/>
            <person name="Veneault-Fourrey C."/>
            <person name="LaButti K."/>
            <person name="Lindquist E.A."/>
            <person name="Lipzen A."/>
            <person name="Lundell T."/>
            <person name="Morin E."/>
            <person name="Murat C."/>
            <person name="Sun H."/>
            <person name="Tunlid A."/>
            <person name="Henrissat B."/>
            <person name="Grigoriev I.V."/>
            <person name="Hibbett D.S."/>
            <person name="Martin F."/>
            <person name="Nordberg H.P."/>
            <person name="Cantor M.N."/>
            <person name="Hua S.X."/>
        </authorList>
    </citation>
    <scope>NUCLEOTIDE SEQUENCE [LARGE SCALE GENOMIC DNA]</scope>
    <source>
        <strain evidence="1 2">Ve08.2h10</strain>
    </source>
</reference>
<evidence type="ECO:0000313" key="1">
    <source>
        <dbReference type="EMBL" id="KIK93778.1"/>
    </source>
</evidence>
<dbReference type="Proteomes" id="UP000054538">
    <property type="component" value="Unassembled WGS sequence"/>
</dbReference>
<gene>
    <name evidence="1" type="ORF">PAXRUDRAFT_828620</name>
</gene>
<protein>
    <submittedName>
        <fullName evidence="1">Uncharacterized protein</fullName>
    </submittedName>
</protein>
<name>A0A0D0DPA7_9AGAM</name>
<dbReference type="InParanoid" id="A0A0D0DPA7"/>
<dbReference type="AlphaFoldDB" id="A0A0D0DPA7"/>
<reference evidence="2" key="2">
    <citation type="submission" date="2015-01" db="EMBL/GenBank/DDBJ databases">
        <title>Evolutionary Origins and Diversification of the Mycorrhizal Mutualists.</title>
        <authorList>
            <consortium name="DOE Joint Genome Institute"/>
            <consortium name="Mycorrhizal Genomics Consortium"/>
            <person name="Kohler A."/>
            <person name="Kuo A."/>
            <person name="Nagy L.G."/>
            <person name="Floudas D."/>
            <person name="Copeland A."/>
            <person name="Barry K.W."/>
            <person name="Cichocki N."/>
            <person name="Veneault-Fourrey C."/>
            <person name="LaButti K."/>
            <person name="Lindquist E.A."/>
            <person name="Lipzen A."/>
            <person name="Lundell T."/>
            <person name="Morin E."/>
            <person name="Murat C."/>
            <person name="Riley R."/>
            <person name="Ohm R."/>
            <person name="Sun H."/>
            <person name="Tunlid A."/>
            <person name="Henrissat B."/>
            <person name="Grigoriev I.V."/>
            <person name="Hibbett D.S."/>
            <person name="Martin F."/>
        </authorList>
    </citation>
    <scope>NUCLEOTIDE SEQUENCE [LARGE SCALE GENOMIC DNA]</scope>
    <source>
        <strain evidence="2">Ve08.2h10</strain>
    </source>
</reference>
<dbReference type="HOGENOM" id="CLU_3050993_0_0_1"/>
<dbReference type="EMBL" id="KN825156">
    <property type="protein sequence ID" value="KIK93778.1"/>
    <property type="molecule type" value="Genomic_DNA"/>
</dbReference>
<keyword evidence="2" id="KW-1185">Reference proteome</keyword>
<organism evidence="1 2">
    <name type="scientific">Paxillus rubicundulus Ve08.2h10</name>
    <dbReference type="NCBI Taxonomy" id="930991"/>
    <lineage>
        <taxon>Eukaryota</taxon>
        <taxon>Fungi</taxon>
        <taxon>Dikarya</taxon>
        <taxon>Basidiomycota</taxon>
        <taxon>Agaricomycotina</taxon>
        <taxon>Agaricomycetes</taxon>
        <taxon>Agaricomycetidae</taxon>
        <taxon>Boletales</taxon>
        <taxon>Paxilineae</taxon>
        <taxon>Paxillaceae</taxon>
        <taxon>Paxillus</taxon>
    </lineage>
</organism>
<sequence length="54" mass="5876">MQLEETEVGPYSSSKELENGVRVWQRLGRNADAAVSTVMAAAPDNTGPIPNRDF</sequence>
<proteinExistence type="predicted"/>